<dbReference type="AlphaFoldDB" id="A0A1F4XWK7"/>
<dbReference type="GO" id="GO:0006508">
    <property type="term" value="P:proteolysis"/>
    <property type="evidence" value="ECO:0007669"/>
    <property type="project" value="InterPro"/>
</dbReference>
<evidence type="ECO:0000313" key="2">
    <source>
        <dbReference type="EMBL" id="OGC86014.1"/>
    </source>
</evidence>
<dbReference type="GO" id="GO:0008800">
    <property type="term" value="F:beta-lactamase activity"/>
    <property type="evidence" value="ECO:0007669"/>
    <property type="project" value="InterPro"/>
</dbReference>
<dbReference type="EMBL" id="MEWZ01000033">
    <property type="protein sequence ID" value="OGC86014.1"/>
    <property type="molecule type" value="Genomic_DNA"/>
</dbReference>
<dbReference type="Proteomes" id="UP000178585">
    <property type="component" value="Unassembled WGS sequence"/>
</dbReference>
<dbReference type="InterPro" id="IPR012338">
    <property type="entry name" value="Beta-lactam/transpept-like"/>
</dbReference>
<sequence>MATVGAFGGGVYAAVRVSPQHLSAAAAGAEQPNVTTVALDPSRLEARAAVLYDVGSGRVLYQKNANEALPLASLTKLMAAQTVLSRKDPTTPVLITKDDVRSEGDSGLQVGETMPLGDLISLALVASSNDAITAAASALGADPIEKMNAAARELGLTQTHFNNPTGLDVSASVSGAYGSCFDVARLASLFYTNYPEFFELTTLPDVRVDGGAKKEITLPATTLPLQNIPGFVAAKTGYTDLAGGNVVALFDLEPGRTVAAVVLGSTHEGRFSDIRMLIEAARKSL</sequence>
<reference evidence="2 3" key="1">
    <citation type="journal article" date="2016" name="Nat. Commun.">
        <title>Thousands of microbial genomes shed light on interconnected biogeochemical processes in an aquifer system.</title>
        <authorList>
            <person name="Anantharaman K."/>
            <person name="Brown C.T."/>
            <person name="Hug L.A."/>
            <person name="Sharon I."/>
            <person name="Castelle C.J."/>
            <person name="Probst A.J."/>
            <person name="Thomas B.C."/>
            <person name="Singh A."/>
            <person name="Wilkins M.J."/>
            <person name="Karaoz U."/>
            <person name="Brodie E.L."/>
            <person name="Williams K.H."/>
            <person name="Hubbard S.S."/>
            <person name="Banfield J.F."/>
        </authorList>
    </citation>
    <scope>NUCLEOTIDE SEQUENCE [LARGE SCALE GENOMIC DNA]</scope>
</reference>
<dbReference type="InterPro" id="IPR000871">
    <property type="entry name" value="Beta-lactam_class-A"/>
</dbReference>
<evidence type="ECO:0000259" key="1">
    <source>
        <dbReference type="Pfam" id="PF00768"/>
    </source>
</evidence>
<dbReference type="GO" id="GO:0046677">
    <property type="term" value="P:response to antibiotic"/>
    <property type="evidence" value="ECO:0007669"/>
    <property type="project" value="InterPro"/>
</dbReference>
<feature type="domain" description="Peptidase S11 D-alanyl-D-alanine carboxypeptidase A N-terminal" evidence="1">
    <location>
        <begin position="40"/>
        <end position="265"/>
    </location>
</feature>
<accession>A0A1F4XWK7</accession>
<dbReference type="GO" id="GO:0009002">
    <property type="term" value="F:serine-type D-Ala-D-Ala carboxypeptidase activity"/>
    <property type="evidence" value="ECO:0007669"/>
    <property type="project" value="InterPro"/>
</dbReference>
<evidence type="ECO:0000313" key="3">
    <source>
        <dbReference type="Proteomes" id="UP000178585"/>
    </source>
</evidence>
<dbReference type="Gene3D" id="3.40.710.10">
    <property type="entry name" value="DD-peptidase/beta-lactamase superfamily"/>
    <property type="match status" value="1"/>
</dbReference>
<name>A0A1F4XWK7_9BACT</name>
<dbReference type="PANTHER" id="PTHR35333:SF3">
    <property type="entry name" value="BETA-LACTAMASE-TYPE TRANSPEPTIDASE FOLD CONTAINING PROTEIN"/>
    <property type="match status" value="1"/>
</dbReference>
<dbReference type="GO" id="GO:0030655">
    <property type="term" value="P:beta-lactam antibiotic catabolic process"/>
    <property type="evidence" value="ECO:0007669"/>
    <property type="project" value="InterPro"/>
</dbReference>
<dbReference type="PANTHER" id="PTHR35333">
    <property type="entry name" value="BETA-LACTAMASE"/>
    <property type="match status" value="1"/>
</dbReference>
<organism evidence="2 3">
    <name type="scientific">Candidatus Adlerbacteria bacterium RIFCSPLOWO2_01_FULL_54_21b</name>
    <dbReference type="NCBI Taxonomy" id="1797245"/>
    <lineage>
        <taxon>Bacteria</taxon>
        <taxon>Candidatus Adleribacteriota</taxon>
    </lineage>
</organism>
<proteinExistence type="predicted"/>
<dbReference type="Pfam" id="PF00768">
    <property type="entry name" value="Peptidase_S11"/>
    <property type="match status" value="1"/>
</dbReference>
<dbReference type="STRING" id="1797245.A2949_01740"/>
<dbReference type="InterPro" id="IPR001967">
    <property type="entry name" value="Peptidase_S11_N"/>
</dbReference>
<comment type="caution">
    <text evidence="2">The sequence shown here is derived from an EMBL/GenBank/DDBJ whole genome shotgun (WGS) entry which is preliminary data.</text>
</comment>
<protein>
    <recommendedName>
        <fullName evidence="1">Peptidase S11 D-alanyl-D-alanine carboxypeptidase A N-terminal domain-containing protein</fullName>
    </recommendedName>
</protein>
<gene>
    <name evidence="2" type="ORF">A2949_01740</name>
</gene>
<dbReference type="SUPFAM" id="SSF56601">
    <property type="entry name" value="beta-lactamase/transpeptidase-like"/>
    <property type="match status" value="1"/>
</dbReference>